<gene>
    <name evidence="1" type="ORF">GSUB_16260</name>
</gene>
<reference evidence="1 2" key="1">
    <citation type="journal article" date="2015" name="Genome Announc.">
        <title>Genomes of Geoalkalibacter ferrihydriticus Z-0531T and Geoalkalibacter subterraneus Red1T, Two Haloalkaliphilic Metal-Reducing Deltaproteobacteria.</title>
        <authorList>
            <person name="Badalamenti J.P."/>
            <person name="Krajmalnik-Brown R."/>
            <person name="Torres C.I."/>
            <person name="Bond D.R."/>
        </authorList>
    </citation>
    <scope>NUCLEOTIDE SEQUENCE [LARGE SCALE GENOMIC DNA]</scope>
    <source>
        <strain evidence="1 2">Red1</strain>
    </source>
</reference>
<dbReference type="KEGG" id="gsb:GSUB_16260"/>
<dbReference type="AlphaFoldDB" id="A0A0B5FW29"/>
<organism evidence="1 2">
    <name type="scientific">Geoalkalibacter subterraneus</name>
    <dbReference type="NCBI Taxonomy" id="483547"/>
    <lineage>
        <taxon>Bacteria</taxon>
        <taxon>Pseudomonadati</taxon>
        <taxon>Thermodesulfobacteriota</taxon>
        <taxon>Desulfuromonadia</taxon>
        <taxon>Desulfuromonadales</taxon>
        <taxon>Geoalkalibacteraceae</taxon>
        <taxon>Geoalkalibacter</taxon>
    </lineage>
</organism>
<dbReference type="Proteomes" id="UP000035036">
    <property type="component" value="Chromosome"/>
</dbReference>
<keyword evidence="2" id="KW-1185">Reference proteome</keyword>
<protein>
    <submittedName>
        <fullName evidence="1">Uncharacterized protein</fullName>
    </submittedName>
</protein>
<evidence type="ECO:0000313" key="1">
    <source>
        <dbReference type="EMBL" id="AJF07796.1"/>
    </source>
</evidence>
<dbReference type="RefSeq" id="WP_040201783.1">
    <property type="nucleotide sequence ID" value="NZ_CP010311.1"/>
</dbReference>
<evidence type="ECO:0000313" key="2">
    <source>
        <dbReference type="Proteomes" id="UP000035036"/>
    </source>
</evidence>
<dbReference type="HOGENOM" id="CLU_2422764_0_0_7"/>
<name>A0A0B5FW29_9BACT</name>
<accession>A0A0B5FW29</accession>
<proteinExistence type="predicted"/>
<dbReference type="EMBL" id="CP010311">
    <property type="protein sequence ID" value="AJF07796.1"/>
    <property type="molecule type" value="Genomic_DNA"/>
</dbReference>
<sequence>MTRTLRRRLDELEARHSPTEPRALWICLVSKEHGNASDGWRVPAIGWRYGDVDILRMDGESDEALQQRALDHAKTQGEQAFMMFRQISKCD</sequence>